<sequence>MKSISFDTTNAICGALFVATGAFFAIQSLGLDLGTTVRMGPGYFPLVLAGVLVLLGAIIFIQALRVEGEPIDPFAWRGMLFILPAPVFFGLTVRGLGFAPSLFFTAFIACFASQKMNLFFAIILSLLLTIFSVAVFSYGLGLPFERFGPWVRF</sequence>
<protein>
    <submittedName>
        <fullName evidence="1">Membrane protein</fullName>
    </submittedName>
</protein>
<dbReference type="RefSeq" id="WP_018445878.1">
    <property type="nucleotide sequence ID" value="NZ_CP050085.1"/>
</dbReference>
<accession>A0A1B8R162</accession>
<dbReference type="Pfam" id="PF07331">
    <property type="entry name" value="TctB"/>
    <property type="match status" value="1"/>
</dbReference>
<dbReference type="EMBL" id="KX492153">
    <property type="protein sequence ID" value="AOO94517.1"/>
    <property type="molecule type" value="Genomic_DNA"/>
</dbReference>
<evidence type="ECO:0000313" key="1">
    <source>
        <dbReference type="EMBL" id="AOO94517.1"/>
    </source>
</evidence>
<reference evidence="1" key="1">
    <citation type="journal article" date="2015" name="BMC Genomics">
        <title>Transcriptome profiling of a Rhizobium leguminosarum bv. trifolii rosR mutant reveals the role of the transcriptional regulator RosR in motility, synthesis of cell-surface components, and other cellular processes.</title>
        <authorList>
            <person name="Rachwal K."/>
            <person name="Matczynska E."/>
            <person name="Janczarek M."/>
        </authorList>
    </citation>
    <scope>NUCLEOTIDE SEQUENCE</scope>
    <source>
        <strain evidence="1">Rt24.2</strain>
    </source>
</reference>
<name>A0A1B8R162_RHILT</name>
<reference evidence="1" key="2">
    <citation type="journal article" date="2016" name="Front. Microbiol.">
        <title>The Regulatory Protein RosR Affects Rhizobium leguminosarum bv. trifolii Protein Profiles, Cell Surface Properties, and Symbiosis with Clover.</title>
        <authorList>
            <person name="Rachwal K."/>
            <person name="Boguszewska A."/>
            <person name="Kopcinska J."/>
            <person name="Karas M."/>
            <person name="Tchorzewski M."/>
            <person name="Janczarek M."/>
        </authorList>
    </citation>
    <scope>NUCLEOTIDE SEQUENCE</scope>
    <source>
        <strain evidence="1">Rt24.2</strain>
    </source>
</reference>
<dbReference type="AlphaFoldDB" id="A0A1B8R162"/>
<proteinExistence type="predicted"/>
<dbReference type="InterPro" id="IPR009936">
    <property type="entry name" value="DUF1468"/>
</dbReference>
<organism evidence="1">
    <name type="scientific">Rhizobium leguminosarum bv. trifolii</name>
    <dbReference type="NCBI Taxonomy" id="386"/>
    <lineage>
        <taxon>Bacteria</taxon>
        <taxon>Pseudomonadati</taxon>
        <taxon>Pseudomonadota</taxon>
        <taxon>Alphaproteobacteria</taxon>
        <taxon>Hyphomicrobiales</taxon>
        <taxon>Rhizobiaceae</taxon>
        <taxon>Rhizobium/Agrobacterium group</taxon>
        <taxon>Rhizobium</taxon>
    </lineage>
</organism>